<protein>
    <submittedName>
        <fullName evidence="2">Uncharacterized protein</fullName>
    </submittedName>
</protein>
<dbReference type="RefSeq" id="WP_091392887.1">
    <property type="nucleotide sequence ID" value="NZ_FNQY01000002.1"/>
</dbReference>
<dbReference type="OrthoDB" id="894278at2"/>
<reference evidence="2 3" key="1">
    <citation type="submission" date="2016-10" db="EMBL/GenBank/DDBJ databases">
        <authorList>
            <person name="de Groot N.N."/>
        </authorList>
    </citation>
    <scope>NUCLEOTIDE SEQUENCE [LARGE SCALE GENOMIC DNA]</scope>
    <source>
        <strain evidence="2 3">Vu-144</strain>
    </source>
</reference>
<proteinExistence type="predicted"/>
<dbReference type="STRING" id="551991.SAMN05192529_10246"/>
<keyword evidence="1" id="KW-1133">Transmembrane helix</keyword>
<gene>
    <name evidence="2" type="ORF">SAMN05192529_10246</name>
</gene>
<sequence>MKTQLLPYRYKKLGWILLVPSLVLGLLKWYIINDKQTLTFVVNLYYKNVFFDIISTVLIAGILAGALLVVFSKEKTEDEFIDQLRLSSALWAILINYLILFLCNLIFYGWSFLNIIAINMFTTLLFYIIRFHYLLIRSKHA</sequence>
<feature type="transmembrane region" description="Helical" evidence="1">
    <location>
        <begin position="90"/>
        <end position="110"/>
    </location>
</feature>
<evidence type="ECO:0000313" key="3">
    <source>
        <dbReference type="Proteomes" id="UP000199041"/>
    </source>
</evidence>
<accession>A0A1H3W309</accession>
<evidence type="ECO:0000256" key="1">
    <source>
        <dbReference type="SAM" id="Phobius"/>
    </source>
</evidence>
<feature type="transmembrane region" description="Helical" evidence="1">
    <location>
        <begin position="44"/>
        <end position="70"/>
    </location>
</feature>
<dbReference type="AlphaFoldDB" id="A0A1H3W309"/>
<dbReference type="Proteomes" id="UP000199041">
    <property type="component" value="Unassembled WGS sequence"/>
</dbReference>
<keyword evidence="1" id="KW-0472">Membrane</keyword>
<feature type="transmembrane region" description="Helical" evidence="1">
    <location>
        <begin position="116"/>
        <end position="136"/>
    </location>
</feature>
<name>A0A1H3W309_9BACT</name>
<keyword evidence="1" id="KW-0812">Transmembrane</keyword>
<dbReference type="EMBL" id="FNQY01000002">
    <property type="protein sequence ID" value="SDZ80794.1"/>
    <property type="molecule type" value="Genomic_DNA"/>
</dbReference>
<feature type="transmembrane region" description="Helical" evidence="1">
    <location>
        <begin position="12"/>
        <end position="32"/>
    </location>
</feature>
<organism evidence="2 3">
    <name type="scientific">Arachidicoccus rhizosphaerae</name>
    <dbReference type="NCBI Taxonomy" id="551991"/>
    <lineage>
        <taxon>Bacteria</taxon>
        <taxon>Pseudomonadati</taxon>
        <taxon>Bacteroidota</taxon>
        <taxon>Chitinophagia</taxon>
        <taxon>Chitinophagales</taxon>
        <taxon>Chitinophagaceae</taxon>
        <taxon>Arachidicoccus</taxon>
    </lineage>
</organism>
<keyword evidence="3" id="KW-1185">Reference proteome</keyword>
<evidence type="ECO:0000313" key="2">
    <source>
        <dbReference type="EMBL" id="SDZ80794.1"/>
    </source>
</evidence>